<evidence type="ECO:0000313" key="2">
    <source>
        <dbReference type="EMBL" id="ROO24304.1"/>
    </source>
</evidence>
<dbReference type="RefSeq" id="WP_123632260.1">
    <property type="nucleotide sequence ID" value="NZ_AYKH01000043.1"/>
</dbReference>
<dbReference type="PANTHER" id="PTHR38684:SF1">
    <property type="entry name" value="PROTEIN AMPE"/>
    <property type="match status" value="1"/>
</dbReference>
<evidence type="ECO:0000313" key="3">
    <source>
        <dbReference type="Proteomes" id="UP000283993"/>
    </source>
</evidence>
<dbReference type="EMBL" id="AYKH01000043">
    <property type="protein sequence ID" value="ROO24304.1"/>
    <property type="molecule type" value="Genomic_DNA"/>
</dbReference>
<reference evidence="2 3" key="1">
    <citation type="submission" date="2013-10" db="EMBL/GenBank/DDBJ databases">
        <title>Salinisphaera orenii MK-B5 Genome Sequencing.</title>
        <authorList>
            <person name="Lai Q."/>
            <person name="Li C."/>
            <person name="Shao Z."/>
        </authorList>
    </citation>
    <scope>NUCLEOTIDE SEQUENCE [LARGE SCALE GENOMIC DNA]</scope>
    <source>
        <strain evidence="2 3">MK-B5</strain>
    </source>
</reference>
<feature type="transmembrane region" description="Helical" evidence="1">
    <location>
        <begin position="276"/>
        <end position="297"/>
    </location>
</feature>
<organism evidence="2 3">
    <name type="scientific">Salinisphaera orenii MK-B5</name>
    <dbReference type="NCBI Taxonomy" id="856730"/>
    <lineage>
        <taxon>Bacteria</taxon>
        <taxon>Pseudomonadati</taxon>
        <taxon>Pseudomonadota</taxon>
        <taxon>Gammaproteobacteria</taxon>
        <taxon>Salinisphaerales</taxon>
        <taxon>Salinisphaeraceae</taxon>
        <taxon>Salinisphaera</taxon>
    </lineage>
</organism>
<feature type="transmembrane region" description="Helical" evidence="1">
    <location>
        <begin position="191"/>
        <end position="212"/>
    </location>
</feature>
<keyword evidence="1" id="KW-1133">Transmembrane helix</keyword>
<dbReference type="UniPathway" id="UPA00148"/>
<accession>A0A423PFE7</accession>
<feature type="transmembrane region" description="Helical" evidence="1">
    <location>
        <begin position="149"/>
        <end position="170"/>
    </location>
</feature>
<dbReference type="GO" id="GO:0048472">
    <property type="term" value="F:threonine-phosphate decarboxylase activity"/>
    <property type="evidence" value="ECO:0007669"/>
    <property type="project" value="InterPro"/>
</dbReference>
<sequence>MHLIVIVVALFVERALGQLRRWRDVDGFARYVALIERSRAGARWLSHPSGVLVIAPPVLAVALLQWAIEHYLWLGVDLIFGVVVLVLTFGPRDLWEDVYALAHARSEADHDRAAACAAALCRSHSGRPPADRDGQTIVGAVLVQGHERVLAVLLWFFVAGPAGAVFYRSVRELPVLAARGTGSRALRRTATYVHGLAAWIPARLTALLYALVGRTGQALAAWPAARAITHASGAASWRLLAAVGRGALGLGRGADARTRRRTDEELNDTLLEALGLVSRALLVALAGLALLTIFGVLR</sequence>
<comment type="caution">
    <text evidence="2">The sequence shown here is derived from an EMBL/GenBank/DDBJ whole genome shotgun (WGS) entry which is preliminary data.</text>
</comment>
<keyword evidence="1" id="KW-0472">Membrane</keyword>
<dbReference type="GO" id="GO:0046677">
    <property type="term" value="P:response to antibiotic"/>
    <property type="evidence" value="ECO:0007669"/>
    <property type="project" value="TreeGrafter"/>
</dbReference>
<feature type="transmembrane region" description="Helical" evidence="1">
    <location>
        <begin position="41"/>
        <end position="64"/>
    </location>
</feature>
<dbReference type="GO" id="GO:0005886">
    <property type="term" value="C:plasma membrane"/>
    <property type="evidence" value="ECO:0007669"/>
    <property type="project" value="TreeGrafter"/>
</dbReference>
<gene>
    <name evidence="2" type="ORF">SAOR_15775</name>
</gene>
<dbReference type="InterPro" id="IPR004485">
    <property type="entry name" value="Cobalamin_biosynth_CobD/CbiB"/>
</dbReference>
<dbReference type="GO" id="GO:0009236">
    <property type="term" value="P:cobalamin biosynthetic process"/>
    <property type="evidence" value="ECO:0007669"/>
    <property type="project" value="UniProtKB-UniPathway"/>
</dbReference>
<dbReference type="Proteomes" id="UP000283993">
    <property type="component" value="Unassembled WGS sequence"/>
</dbReference>
<dbReference type="AlphaFoldDB" id="A0A423PFE7"/>
<dbReference type="PANTHER" id="PTHR38684">
    <property type="entry name" value="PROTEIN AMPE"/>
    <property type="match status" value="1"/>
</dbReference>
<keyword evidence="1" id="KW-0812">Transmembrane</keyword>
<feature type="transmembrane region" description="Helical" evidence="1">
    <location>
        <begin position="71"/>
        <end position="90"/>
    </location>
</feature>
<keyword evidence="3" id="KW-1185">Reference proteome</keyword>
<name>A0A423PFE7_9GAMM</name>
<dbReference type="Pfam" id="PF03186">
    <property type="entry name" value="CobD_Cbib"/>
    <property type="match status" value="1"/>
</dbReference>
<proteinExistence type="predicted"/>
<protein>
    <submittedName>
        <fullName evidence="2">Uncharacterized protein</fullName>
    </submittedName>
</protein>
<dbReference type="InterPro" id="IPR052966">
    <property type="entry name" value="Beta-lactamase_Reg"/>
</dbReference>
<evidence type="ECO:0000256" key="1">
    <source>
        <dbReference type="SAM" id="Phobius"/>
    </source>
</evidence>